<reference evidence="4" key="2">
    <citation type="submission" date="2020-10" db="UniProtKB">
        <authorList>
            <consortium name="WormBaseParasite"/>
        </authorList>
    </citation>
    <scope>IDENTIFICATION</scope>
</reference>
<keyword evidence="1" id="KW-0732">Signal</keyword>
<dbReference type="CDD" id="cd07828">
    <property type="entry name" value="lipocalin_heme-bd-THAP4-like"/>
    <property type="match status" value="1"/>
</dbReference>
<dbReference type="PANTHER" id="PTHR15854">
    <property type="entry name" value="THAP4 PROTEIN"/>
    <property type="match status" value="1"/>
</dbReference>
<name>A0A7E4W442_PANRE</name>
<protein>
    <submittedName>
        <fullName evidence="4">THAP4_heme-bd domain-containing protein</fullName>
    </submittedName>
</protein>
<organism evidence="3 4">
    <name type="scientific">Panagrellus redivivus</name>
    <name type="common">Microworm</name>
    <dbReference type="NCBI Taxonomy" id="6233"/>
    <lineage>
        <taxon>Eukaryota</taxon>
        <taxon>Metazoa</taxon>
        <taxon>Ecdysozoa</taxon>
        <taxon>Nematoda</taxon>
        <taxon>Chromadorea</taxon>
        <taxon>Rhabditida</taxon>
        <taxon>Tylenchina</taxon>
        <taxon>Panagrolaimomorpha</taxon>
        <taxon>Panagrolaimoidea</taxon>
        <taxon>Panagrolaimidae</taxon>
        <taxon>Panagrellus</taxon>
    </lineage>
</organism>
<evidence type="ECO:0000313" key="4">
    <source>
        <dbReference type="WBParaSite" id="Pan_g6930.t1"/>
    </source>
</evidence>
<evidence type="ECO:0000256" key="1">
    <source>
        <dbReference type="SAM" id="SignalP"/>
    </source>
</evidence>
<dbReference type="WBParaSite" id="Pan_g6930.t1">
    <property type="protein sequence ID" value="Pan_g6930.t1"/>
    <property type="gene ID" value="Pan_g6930"/>
</dbReference>
<evidence type="ECO:0000313" key="3">
    <source>
        <dbReference type="Proteomes" id="UP000492821"/>
    </source>
</evidence>
<dbReference type="SUPFAM" id="SSF50814">
    <property type="entry name" value="Lipocalins"/>
    <property type="match status" value="1"/>
</dbReference>
<proteinExistence type="predicted"/>
<accession>A0A7E4W442</accession>
<dbReference type="Gene3D" id="2.40.128.20">
    <property type="match status" value="1"/>
</dbReference>
<reference evidence="3" key="1">
    <citation type="journal article" date="2013" name="Genetics">
        <title>The draft genome and transcriptome of Panagrellus redivivus are shaped by the harsh demands of a free-living lifestyle.</title>
        <authorList>
            <person name="Srinivasan J."/>
            <person name="Dillman A.R."/>
            <person name="Macchietto M.G."/>
            <person name="Heikkinen L."/>
            <person name="Lakso M."/>
            <person name="Fracchia K.M."/>
            <person name="Antoshechkin I."/>
            <person name="Mortazavi A."/>
            <person name="Wong G."/>
            <person name="Sternberg P.W."/>
        </authorList>
    </citation>
    <scope>NUCLEOTIDE SEQUENCE [LARGE SCALE GENOMIC DNA]</scope>
    <source>
        <strain evidence="3">MT8872</strain>
    </source>
</reference>
<sequence length="239" mass="27113">MVGMIVRVGMFALFLTLAVARIDKCRDKLMDCYHWVASNPERCETGDNSTGLTIEDCEKACQKCGPPVPEEYDLKKVPPNLHKVAFLVGKWRSEFGGKADFPTIPRFTYGEELDIKLAKGLAHPVLNYTAFAWDNSDLVELHSENGFISGAQNSSLVSLNTVMNNGFVTIEEGESVQNSIRFALRRIGRINFSRDLPVNFMLRDWILLNETFLESRLIMGTKTHKPMLHTHILYKKIYP</sequence>
<keyword evidence="3" id="KW-1185">Reference proteome</keyword>
<dbReference type="Proteomes" id="UP000492821">
    <property type="component" value="Unassembled WGS sequence"/>
</dbReference>
<evidence type="ECO:0000259" key="2">
    <source>
        <dbReference type="Pfam" id="PF08768"/>
    </source>
</evidence>
<feature type="signal peptide" evidence="1">
    <location>
        <begin position="1"/>
        <end position="20"/>
    </location>
</feature>
<dbReference type="Pfam" id="PF08768">
    <property type="entry name" value="THAP4_heme-bd"/>
    <property type="match status" value="1"/>
</dbReference>
<feature type="chain" id="PRO_5028805721" evidence="1">
    <location>
        <begin position="21"/>
        <end position="239"/>
    </location>
</feature>
<dbReference type="InterPro" id="IPR045165">
    <property type="entry name" value="Nitrobindin"/>
</dbReference>
<dbReference type="PANTHER" id="PTHR15854:SF2">
    <property type="entry name" value="MARVEL DOMAIN-CONTAINING PROTEIN-RELATED"/>
    <property type="match status" value="1"/>
</dbReference>
<dbReference type="InterPro" id="IPR014878">
    <property type="entry name" value="THAP4-like_heme-bd"/>
</dbReference>
<feature type="domain" description="THAP4-like heme-binding" evidence="2">
    <location>
        <begin position="81"/>
        <end position="233"/>
    </location>
</feature>
<dbReference type="AlphaFoldDB" id="A0A7E4W442"/>
<dbReference type="InterPro" id="IPR012674">
    <property type="entry name" value="Calycin"/>
</dbReference>